<evidence type="ECO:0000256" key="1">
    <source>
        <dbReference type="ARBA" id="ARBA00022679"/>
    </source>
</evidence>
<feature type="domain" description="N-acetyltransferase" evidence="3">
    <location>
        <begin position="194"/>
        <end position="322"/>
    </location>
</feature>
<evidence type="ECO:0000256" key="2">
    <source>
        <dbReference type="ARBA" id="ARBA00023315"/>
    </source>
</evidence>
<accession>A0A259U0G3</accession>
<organism evidence="4 5">
    <name type="scientific">Rubricoccus marinus</name>
    <dbReference type="NCBI Taxonomy" id="716817"/>
    <lineage>
        <taxon>Bacteria</taxon>
        <taxon>Pseudomonadati</taxon>
        <taxon>Rhodothermota</taxon>
        <taxon>Rhodothermia</taxon>
        <taxon>Rhodothermales</taxon>
        <taxon>Rubricoccaceae</taxon>
        <taxon>Rubricoccus</taxon>
    </lineage>
</organism>
<evidence type="ECO:0000313" key="5">
    <source>
        <dbReference type="Proteomes" id="UP000216446"/>
    </source>
</evidence>
<gene>
    <name evidence="4" type="ORF">BSZ36_11295</name>
</gene>
<dbReference type="InterPro" id="IPR016181">
    <property type="entry name" value="Acyl_CoA_acyltransferase"/>
</dbReference>
<dbReference type="CDD" id="cd04301">
    <property type="entry name" value="NAT_SF"/>
    <property type="match status" value="2"/>
</dbReference>
<keyword evidence="1" id="KW-0808">Transferase</keyword>
<dbReference type="Pfam" id="PF00583">
    <property type="entry name" value="Acetyltransf_1"/>
    <property type="match status" value="2"/>
</dbReference>
<dbReference type="EMBL" id="MQWB01000001">
    <property type="protein sequence ID" value="OZC03515.1"/>
    <property type="molecule type" value="Genomic_DNA"/>
</dbReference>
<comment type="caution">
    <text evidence="4">The sequence shown here is derived from an EMBL/GenBank/DDBJ whole genome shotgun (WGS) entry which is preliminary data.</text>
</comment>
<dbReference type="GO" id="GO:0016747">
    <property type="term" value="F:acyltransferase activity, transferring groups other than amino-acyl groups"/>
    <property type="evidence" value="ECO:0007669"/>
    <property type="project" value="InterPro"/>
</dbReference>
<dbReference type="Gene3D" id="3.40.630.30">
    <property type="match status" value="1"/>
</dbReference>
<evidence type="ECO:0000313" key="4">
    <source>
        <dbReference type="EMBL" id="OZC03515.1"/>
    </source>
</evidence>
<dbReference type="AlphaFoldDB" id="A0A259U0G3"/>
<dbReference type="InParanoid" id="A0A259U0G3"/>
<dbReference type="InterPro" id="IPR000182">
    <property type="entry name" value="GNAT_dom"/>
</dbReference>
<dbReference type="Proteomes" id="UP000216446">
    <property type="component" value="Unassembled WGS sequence"/>
</dbReference>
<feature type="domain" description="N-acetyltransferase" evidence="3">
    <location>
        <begin position="1"/>
        <end position="184"/>
    </location>
</feature>
<name>A0A259U0G3_9BACT</name>
<dbReference type="PANTHER" id="PTHR43877">
    <property type="entry name" value="AMINOALKYLPHOSPHONATE N-ACETYLTRANSFERASE-RELATED-RELATED"/>
    <property type="match status" value="1"/>
</dbReference>
<dbReference type="SUPFAM" id="SSF55729">
    <property type="entry name" value="Acyl-CoA N-acyltransferases (Nat)"/>
    <property type="match status" value="2"/>
</dbReference>
<reference evidence="4 5" key="1">
    <citation type="submission" date="2016-11" db="EMBL/GenBank/DDBJ databases">
        <title>Study of marine rhodopsin-containing bacteria.</title>
        <authorList>
            <person name="Yoshizawa S."/>
            <person name="Kumagai Y."/>
            <person name="Kogure K."/>
        </authorList>
    </citation>
    <scope>NUCLEOTIDE SEQUENCE [LARGE SCALE GENOMIC DNA]</scope>
    <source>
        <strain evidence="4 5">SG-29</strain>
    </source>
</reference>
<keyword evidence="2" id="KW-0012">Acyltransferase</keyword>
<evidence type="ECO:0000259" key="3">
    <source>
        <dbReference type="PROSITE" id="PS51186"/>
    </source>
</evidence>
<dbReference type="RefSeq" id="WP_094548958.1">
    <property type="nucleotide sequence ID" value="NZ_MQWB01000001.1"/>
</dbReference>
<dbReference type="InterPro" id="IPR050832">
    <property type="entry name" value="Bact_Acetyltransf"/>
</dbReference>
<keyword evidence="5" id="KW-1185">Reference proteome</keyword>
<dbReference type="PROSITE" id="PS51186">
    <property type="entry name" value="GNAT"/>
    <property type="match status" value="2"/>
</dbReference>
<protein>
    <recommendedName>
        <fullName evidence="3">N-acetyltransferase domain-containing protein</fullName>
    </recommendedName>
</protein>
<dbReference type="PANTHER" id="PTHR43877:SF1">
    <property type="entry name" value="ACETYLTRANSFERASE"/>
    <property type="match status" value="1"/>
</dbReference>
<sequence length="322" mass="34451">MTLRPLRESDAPALLALWNRSAPYDLLTPGLLREKVWGEPNAGPALVVEGGSGFRVPGSELEASGGGLASPQSPVPSLLLGFALGALWGAPNETRGTVKMICVVPEARREGIGGRLLEAVEAGLKARGAETVRVAECSPNYLIPGIDLRYTPGWLFVQKHGYESVGEAVNMHVDLGAESWNTAEKEAALLASGVEVRRAREDERGAVMAFLDVHWPAWKPEIAGTFDQRPVSLHLAWRGDALLGFSGYDANNVGTGWFGPMGTAPEARGLGIGGVLCRRCLRDLAAQGLASATIPWVAPVGFYAHYAGAHVSRVFHRFEKRL</sequence>
<dbReference type="OrthoDB" id="4016818at2"/>
<proteinExistence type="predicted"/>